<evidence type="ECO:0000259" key="4">
    <source>
        <dbReference type="SMART" id="SM00499"/>
    </source>
</evidence>
<dbReference type="InterPro" id="IPR051636">
    <property type="entry name" value="Plant_LTP/defense-related"/>
</dbReference>
<evidence type="ECO:0000313" key="5">
    <source>
        <dbReference type="EMBL" id="KAG5395144.1"/>
    </source>
</evidence>
<dbReference type="InterPro" id="IPR027923">
    <property type="entry name" value="Hydrophob_seed_dom"/>
</dbReference>
<feature type="transmembrane region" description="Helical" evidence="2">
    <location>
        <begin position="110"/>
        <end position="134"/>
    </location>
</feature>
<gene>
    <name evidence="5" type="primary">A06p054200.1_BraROA</name>
    <name evidence="5" type="ORF">IGI04_025107</name>
</gene>
<keyword evidence="2" id="KW-0812">Transmembrane</keyword>
<evidence type="ECO:0000256" key="2">
    <source>
        <dbReference type="SAM" id="Phobius"/>
    </source>
</evidence>
<evidence type="ECO:0000256" key="3">
    <source>
        <dbReference type="SAM" id="SignalP"/>
    </source>
</evidence>
<comment type="similarity">
    <text evidence="1">Belongs to the plant LTP family. PEARLI1 subfamily.</text>
</comment>
<reference evidence="5 6" key="1">
    <citation type="submission" date="2021-03" db="EMBL/GenBank/DDBJ databases">
        <authorList>
            <person name="King G.J."/>
            <person name="Bancroft I."/>
            <person name="Baten A."/>
            <person name="Bloomfield J."/>
            <person name="Borpatragohain P."/>
            <person name="He Z."/>
            <person name="Irish N."/>
            <person name="Irwin J."/>
            <person name="Liu K."/>
            <person name="Mauleon R.P."/>
            <person name="Moore J."/>
            <person name="Morris R."/>
            <person name="Ostergaard L."/>
            <person name="Wang B."/>
            <person name="Wells R."/>
        </authorList>
    </citation>
    <scope>NUCLEOTIDE SEQUENCE [LARGE SCALE GENOMIC DNA]</scope>
    <source>
        <strain evidence="5">R-o-18</strain>
        <tissue evidence="5">Leaf</tissue>
    </source>
</reference>
<feature type="non-terminal residue" evidence="5">
    <location>
        <position position="440"/>
    </location>
</feature>
<keyword evidence="2" id="KW-0472">Membrane</keyword>
<dbReference type="InterPro" id="IPR016140">
    <property type="entry name" value="Bifunc_inhib/LTP/seed_store"/>
</dbReference>
<feature type="domain" description="Bifunctional inhibitor/plant lipid transfer protein/seed storage helical" evidence="4">
    <location>
        <begin position="271"/>
        <end position="339"/>
    </location>
</feature>
<feature type="signal peptide" evidence="3">
    <location>
        <begin position="1"/>
        <end position="22"/>
    </location>
</feature>
<dbReference type="PANTHER" id="PTHR31731">
    <property type="match status" value="1"/>
</dbReference>
<sequence length="440" mass="47489">MAYSKIALLLILNVIFFTLVSSNPVPYRKPTCKNALKFKVCANVLDLVKVSLPTRSKCCGLIKGLVDLEAAVCLCTALKADLLGLKLNVPISLNVILNHCGKKVPSEPPLIYSSMAYSKIALLLILNVIFFTLVSSNPVPYRKPTCKNALKFKVCANVLDLVNVSLPTRSKCCGLIKGLVDLEAAVCLCTALKADLLGLKLNVPISLSVILNHCGKKVPSVLRVITVPYHEPFKLNNELEIDATIALLLILNVIFFTLVSSNPVPYRKPTCKNALKFKVCANVLDLVNVSLPTRSKCCGLIKGLVDLEAAVCLCTALKADLLGLKLNVPISLSVILNHCGKKIALLLILNVIFFTLVSSNPVPYRKPTCKNALKFKVCANVLDLVKVSLPTRSKCCGLIKGLVDLEAAVCLCTALKADLLGLKLNVPISLSVILNHCGKK</sequence>
<evidence type="ECO:0000313" key="6">
    <source>
        <dbReference type="Proteomes" id="UP000823674"/>
    </source>
</evidence>
<feature type="domain" description="Bifunctional inhibitor/plant lipid transfer protein/seed storage helical" evidence="4">
    <location>
        <begin position="369"/>
        <end position="437"/>
    </location>
</feature>
<accession>A0ABQ7MC62</accession>
<dbReference type="CDD" id="cd01958">
    <property type="entry name" value="HPS_like"/>
    <property type="match status" value="4"/>
</dbReference>
<feature type="transmembrane region" description="Helical" evidence="2">
    <location>
        <begin position="239"/>
        <end position="259"/>
    </location>
</feature>
<protein>
    <recommendedName>
        <fullName evidence="4">Bifunctional inhibitor/plant lipid transfer protein/seed storage helical domain-containing protein</fullName>
    </recommendedName>
</protein>
<feature type="transmembrane region" description="Helical" evidence="2">
    <location>
        <begin position="343"/>
        <end position="364"/>
    </location>
</feature>
<dbReference type="Proteomes" id="UP000823674">
    <property type="component" value="Chromosome A06"/>
</dbReference>
<keyword evidence="6" id="KW-1185">Reference proteome</keyword>
<feature type="chain" id="PRO_5046027228" description="Bifunctional inhibitor/plant lipid transfer protein/seed storage helical domain-containing protein" evidence="3">
    <location>
        <begin position="23"/>
        <end position="440"/>
    </location>
</feature>
<dbReference type="Pfam" id="PF14547">
    <property type="entry name" value="Hydrophob_seed"/>
    <property type="match status" value="4"/>
</dbReference>
<keyword evidence="3" id="KW-0732">Signal</keyword>
<feature type="domain" description="Bifunctional inhibitor/plant lipid transfer protein/seed storage helical" evidence="4">
    <location>
        <begin position="32"/>
        <end position="100"/>
    </location>
</feature>
<feature type="domain" description="Bifunctional inhibitor/plant lipid transfer protein/seed storage helical" evidence="4">
    <location>
        <begin position="146"/>
        <end position="223"/>
    </location>
</feature>
<organism evidence="5 6">
    <name type="scientific">Brassica rapa subsp. trilocularis</name>
    <dbReference type="NCBI Taxonomy" id="1813537"/>
    <lineage>
        <taxon>Eukaryota</taxon>
        <taxon>Viridiplantae</taxon>
        <taxon>Streptophyta</taxon>
        <taxon>Embryophyta</taxon>
        <taxon>Tracheophyta</taxon>
        <taxon>Spermatophyta</taxon>
        <taxon>Magnoliopsida</taxon>
        <taxon>eudicotyledons</taxon>
        <taxon>Gunneridae</taxon>
        <taxon>Pentapetalae</taxon>
        <taxon>rosids</taxon>
        <taxon>malvids</taxon>
        <taxon>Brassicales</taxon>
        <taxon>Brassicaceae</taxon>
        <taxon>Brassiceae</taxon>
        <taxon>Brassica</taxon>
    </lineage>
</organism>
<comment type="caution">
    <text evidence="5">The sequence shown here is derived from an EMBL/GenBank/DDBJ whole genome shotgun (WGS) entry which is preliminary data.</text>
</comment>
<dbReference type="EMBL" id="JADBGQ010000006">
    <property type="protein sequence ID" value="KAG5395144.1"/>
    <property type="molecule type" value="Genomic_DNA"/>
</dbReference>
<dbReference type="SUPFAM" id="SSF47699">
    <property type="entry name" value="Bifunctional inhibitor/lipid-transfer protein/seed storage 2S albumin"/>
    <property type="match status" value="4"/>
</dbReference>
<proteinExistence type="inferred from homology"/>
<evidence type="ECO:0000256" key="1">
    <source>
        <dbReference type="ARBA" id="ARBA00008965"/>
    </source>
</evidence>
<dbReference type="SMART" id="SM00499">
    <property type="entry name" value="AAI"/>
    <property type="match status" value="4"/>
</dbReference>
<dbReference type="Gene3D" id="1.10.110.10">
    <property type="entry name" value="Plant lipid-transfer and hydrophobic proteins"/>
    <property type="match status" value="4"/>
</dbReference>
<name>A0ABQ7MC62_BRACM</name>
<keyword evidence="2" id="KW-1133">Transmembrane helix</keyword>
<dbReference type="InterPro" id="IPR036312">
    <property type="entry name" value="Bifun_inhib/LTP/seed_sf"/>
</dbReference>